<proteinExistence type="predicted"/>
<evidence type="ECO:0000313" key="1">
    <source>
        <dbReference type="EMBL" id="KAH9298638.1"/>
    </source>
</evidence>
<feature type="non-terminal residue" evidence="1">
    <location>
        <position position="51"/>
    </location>
</feature>
<name>A0AA38CLF4_TAXCH</name>
<accession>A0AA38CLF4</accession>
<dbReference type="Proteomes" id="UP000824469">
    <property type="component" value="Unassembled WGS sequence"/>
</dbReference>
<feature type="non-terminal residue" evidence="1">
    <location>
        <position position="1"/>
    </location>
</feature>
<comment type="caution">
    <text evidence="1">The sequence shown here is derived from an EMBL/GenBank/DDBJ whole genome shotgun (WGS) entry which is preliminary data.</text>
</comment>
<keyword evidence="2" id="KW-1185">Reference proteome</keyword>
<reference evidence="1 2" key="1">
    <citation type="journal article" date="2021" name="Nat. Plants">
        <title>The Taxus genome provides insights into paclitaxel biosynthesis.</title>
        <authorList>
            <person name="Xiong X."/>
            <person name="Gou J."/>
            <person name="Liao Q."/>
            <person name="Li Y."/>
            <person name="Zhou Q."/>
            <person name="Bi G."/>
            <person name="Li C."/>
            <person name="Du R."/>
            <person name="Wang X."/>
            <person name="Sun T."/>
            <person name="Guo L."/>
            <person name="Liang H."/>
            <person name="Lu P."/>
            <person name="Wu Y."/>
            <person name="Zhang Z."/>
            <person name="Ro D.K."/>
            <person name="Shang Y."/>
            <person name="Huang S."/>
            <person name="Yan J."/>
        </authorList>
    </citation>
    <scope>NUCLEOTIDE SEQUENCE [LARGE SCALE GENOMIC DNA]</scope>
    <source>
        <strain evidence="1">Ta-2019</strain>
    </source>
</reference>
<gene>
    <name evidence="1" type="ORF">KI387_030320</name>
</gene>
<evidence type="ECO:0000313" key="2">
    <source>
        <dbReference type="Proteomes" id="UP000824469"/>
    </source>
</evidence>
<sequence>LREGFESVVSATLAIEFLSRGCKQADKAPLTEGEPNKGISIGSRAWVDIVK</sequence>
<dbReference type="EMBL" id="JAHRHJ020000010">
    <property type="protein sequence ID" value="KAH9298638.1"/>
    <property type="molecule type" value="Genomic_DNA"/>
</dbReference>
<organism evidence="1 2">
    <name type="scientific">Taxus chinensis</name>
    <name type="common">Chinese yew</name>
    <name type="synonym">Taxus wallichiana var. chinensis</name>
    <dbReference type="NCBI Taxonomy" id="29808"/>
    <lineage>
        <taxon>Eukaryota</taxon>
        <taxon>Viridiplantae</taxon>
        <taxon>Streptophyta</taxon>
        <taxon>Embryophyta</taxon>
        <taxon>Tracheophyta</taxon>
        <taxon>Spermatophyta</taxon>
        <taxon>Pinopsida</taxon>
        <taxon>Pinidae</taxon>
        <taxon>Conifers II</taxon>
        <taxon>Cupressales</taxon>
        <taxon>Taxaceae</taxon>
        <taxon>Taxus</taxon>
    </lineage>
</organism>
<dbReference type="AlphaFoldDB" id="A0AA38CLF4"/>
<protein>
    <submittedName>
        <fullName evidence="1">Uncharacterized protein</fullName>
    </submittedName>
</protein>